<dbReference type="InterPro" id="IPR010941">
    <property type="entry name" value="PhaC_N"/>
</dbReference>
<feature type="region of interest" description="Disordered" evidence="5">
    <location>
        <begin position="656"/>
        <end position="679"/>
    </location>
</feature>
<dbReference type="NCBIfam" id="TIGR01838">
    <property type="entry name" value="PHA_synth_I"/>
    <property type="match status" value="1"/>
</dbReference>
<evidence type="ECO:0000256" key="1">
    <source>
        <dbReference type="ARBA" id="ARBA00004496"/>
    </source>
</evidence>
<organism evidence="8">
    <name type="scientific">Thiothrix fructosivorans</name>
    <dbReference type="NCBI Taxonomy" id="111770"/>
    <lineage>
        <taxon>Bacteria</taxon>
        <taxon>Pseudomonadati</taxon>
        <taxon>Pseudomonadota</taxon>
        <taxon>Gammaproteobacteria</taxon>
        <taxon>Thiotrichales</taxon>
        <taxon>Thiotrichaceae</taxon>
        <taxon>Thiothrix</taxon>
    </lineage>
</organism>
<evidence type="ECO:0000256" key="3">
    <source>
        <dbReference type="ARBA" id="ARBA00022679"/>
    </source>
</evidence>
<keyword evidence="2" id="KW-0963">Cytoplasm</keyword>
<dbReference type="Pfam" id="PF07167">
    <property type="entry name" value="PhaC_N"/>
    <property type="match status" value="1"/>
</dbReference>
<reference evidence="8" key="2">
    <citation type="submission" date="2021-04" db="EMBL/GenBank/DDBJ databases">
        <title>Complete Genome and methylome analysis of Thiothrix fructosivorans ATCC 49748.</title>
        <authorList>
            <person name="Fomenkov A."/>
            <person name="Sun L."/>
            <person name="Vincze T."/>
            <person name="Grabovich M.Y."/>
            <person name="Roberts R.J."/>
        </authorList>
    </citation>
    <scope>NUCLEOTIDE SEQUENCE</scope>
    <source>
        <strain evidence="8">ATCC 49748</strain>
    </source>
</reference>
<dbReference type="Gene3D" id="3.40.50.1820">
    <property type="entry name" value="alpha/beta hydrolase"/>
    <property type="match status" value="1"/>
</dbReference>
<keyword evidence="9" id="KW-1185">Reference proteome</keyword>
<dbReference type="GO" id="GO:0016746">
    <property type="term" value="F:acyltransferase activity"/>
    <property type="evidence" value="ECO:0007669"/>
    <property type="project" value="UniProtKB-KW"/>
</dbReference>
<dbReference type="RefSeq" id="WP_207252673.1">
    <property type="nucleotide sequence ID" value="NZ_JAFMPM010000008.1"/>
</dbReference>
<reference evidence="7 9" key="1">
    <citation type="submission" date="2021-03" db="EMBL/GenBank/DDBJ databases">
        <title>Draft genome and methylome analysis of Thiotrix fructosivoruns ATCC 49748.</title>
        <authorList>
            <person name="Fomenkov A."/>
            <person name="Grabovich M.Y."/>
            <person name="Roberts R.J."/>
        </authorList>
    </citation>
    <scope>NUCLEOTIDE SEQUENCE [LARGE SCALE GENOMIC DNA]</scope>
    <source>
        <strain evidence="7 9">ATCC 49748</strain>
    </source>
</reference>
<dbReference type="GO" id="GO:0042619">
    <property type="term" value="P:poly-hydroxybutyrate biosynthetic process"/>
    <property type="evidence" value="ECO:0007669"/>
    <property type="project" value="InterPro"/>
</dbReference>
<dbReference type="EMBL" id="CP072748">
    <property type="protein sequence ID" value="QTX09780.1"/>
    <property type="molecule type" value="Genomic_DNA"/>
</dbReference>
<evidence type="ECO:0000256" key="2">
    <source>
        <dbReference type="ARBA" id="ARBA00022490"/>
    </source>
</evidence>
<dbReference type="PANTHER" id="PTHR36837">
    <property type="entry name" value="POLY(3-HYDROXYALKANOATE) POLYMERASE SUBUNIT PHAC"/>
    <property type="match status" value="1"/>
</dbReference>
<dbReference type="SUPFAM" id="SSF53474">
    <property type="entry name" value="alpha/beta-Hydrolases"/>
    <property type="match status" value="1"/>
</dbReference>
<sequence length="679" mass="75138">MSDNKTAADAQASINALGFASVAKEMQENFKQVEEIMSGFNKSNEHMNLDPFNLKTAYSDWMEAVVKNPEKVIETNLAFWQKSMELTQLAMQSFMSGQPSEKLVEPAKSDRRFSHADWNDKPAFDVIKQSYLLVSDWTRKLVASAEGLDERTAERVKFFTERGLDAMSPTNFALTNPAVLEKIRETKGANLVHGLKNMLEDLEAGKGQLRIRMTDTNAFKLGENVAATPGKVLFQNNMFQLIQYTPSTEKVLKRPLLIVPPWINKFYILDLQPKNSMLKWLVDQGHTVNVISWVNPDETYADTGFDDYLHAVIKAMDVVEYETGEAEMNLIGYCIGGTLLSSTLAYLKAKGDQRVKSATFFTTMLDFAEPGELGLFIDEAQISALETQMNAQGYLDGSTMSGAFNLLRANDLIWSFYVNNYLLGNDPRPFDLLYWNSDSTRMPAKMHSWYLRNLYKDNKLCQPKALSVDGVELDLGTIDVPACFISTIEDHIAPWKSTYSGARLFGGDVRFILGGSGHIAGIINPPAANKYNYRISNELPENPDAWLANTQATSGSWWPEWDSWVRALANNEQVDARHPGAGKLAAIENAPGTYVKSRLGESTPVLETTVLPEAAPEVAAPETLAPAIVVEATPEATPVITEATPDATPLVMEAEATPVAATPKAKKAPAKKPTKPKKV</sequence>
<feature type="domain" description="Poly-beta-hydroxybutyrate polymerase N-terminal" evidence="6">
    <location>
        <begin position="110"/>
        <end position="281"/>
    </location>
</feature>
<dbReference type="AlphaFoldDB" id="A0A8B0SH50"/>
<comment type="subcellular location">
    <subcellularLocation>
        <location evidence="1">Cytoplasm</location>
    </subcellularLocation>
</comment>
<evidence type="ECO:0000313" key="8">
    <source>
        <dbReference type="EMBL" id="QTX09780.1"/>
    </source>
</evidence>
<dbReference type="GO" id="GO:0005737">
    <property type="term" value="C:cytoplasm"/>
    <property type="evidence" value="ECO:0007669"/>
    <property type="project" value="UniProtKB-SubCell"/>
</dbReference>
<proteinExistence type="predicted"/>
<dbReference type="Proteomes" id="UP000664466">
    <property type="component" value="Unassembled WGS sequence"/>
</dbReference>
<protein>
    <submittedName>
        <fullName evidence="8">Class I poly(R)-hydroxyalkanoic acid synthase</fullName>
    </submittedName>
</protein>
<feature type="compositionally biased region" description="Basic residues" evidence="5">
    <location>
        <begin position="664"/>
        <end position="679"/>
    </location>
</feature>
<dbReference type="InterPro" id="IPR051321">
    <property type="entry name" value="PHA/PHB_synthase"/>
</dbReference>
<dbReference type="PANTHER" id="PTHR36837:SF5">
    <property type="entry name" value="POLY-3-HYDROXYBUTYRATE SYNTHASE"/>
    <property type="match status" value="1"/>
</dbReference>
<dbReference type="InterPro" id="IPR010963">
    <property type="entry name" value="PHA_synth_I"/>
</dbReference>
<dbReference type="EMBL" id="JAFMPM010000008">
    <property type="protein sequence ID" value="MBO0614977.1"/>
    <property type="molecule type" value="Genomic_DNA"/>
</dbReference>
<name>A0A8B0SH50_9GAMM</name>
<accession>A0A8B0SH50</accession>
<evidence type="ECO:0000313" key="7">
    <source>
        <dbReference type="EMBL" id="MBO0614977.1"/>
    </source>
</evidence>
<evidence type="ECO:0000259" key="6">
    <source>
        <dbReference type="Pfam" id="PF07167"/>
    </source>
</evidence>
<gene>
    <name evidence="8" type="primary">phaC</name>
    <name evidence="8" type="ORF">J1836_014325</name>
    <name evidence="7" type="ORF">J1836_18935</name>
</gene>
<keyword evidence="4" id="KW-0012">Acyltransferase</keyword>
<evidence type="ECO:0000256" key="4">
    <source>
        <dbReference type="ARBA" id="ARBA00023315"/>
    </source>
</evidence>
<evidence type="ECO:0000256" key="5">
    <source>
        <dbReference type="SAM" id="MobiDB-lite"/>
    </source>
</evidence>
<keyword evidence="3" id="KW-0808">Transferase</keyword>
<evidence type="ECO:0000313" key="9">
    <source>
        <dbReference type="Proteomes" id="UP000664466"/>
    </source>
</evidence>
<dbReference type="InterPro" id="IPR029058">
    <property type="entry name" value="AB_hydrolase_fold"/>
</dbReference>